<dbReference type="Pfam" id="PF00512">
    <property type="entry name" value="HisKA"/>
    <property type="match status" value="1"/>
</dbReference>
<dbReference type="Gene3D" id="3.30.450.20">
    <property type="entry name" value="PAS domain"/>
    <property type="match status" value="1"/>
</dbReference>
<dbReference type="CDD" id="cd06225">
    <property type="entry name" value="HAMP"/>
    <property type="match status" value="1"/>
</dbReference>
<keyword evidence="17" id="KW-1185">Reference proteome</keyword>
<dbReference type="InterPro" id="IPR004358">
    <property type="entry name" value="Sig_transdc_His_kin-like_C"/>
</dbReference>
<gene>
    <name evidence="16" type="ORF">CEY16_05840</name>
</gene>
<dbReference type="GO" id="GO:0006355">
    <property type="term" value="P:regulation of DNA-templated transcription"/>
    <property type="evidence" value="ECO:0007669"/>
    <property type="project" value="InterPro"/>
</dbReference>
<keyword evidence="10" id="KW-0902">Two-component regulatory system</keyword>
<dbReference type="InterPro" id="IPR003660">
    <property type="entry name" value="HAMP_dom"/>
</dbReference>
<dbReference type="InterPro" id="IPR003661">
    <property type="entry name" value="HisK_dim/P_dom"/>
</dbReference>
<dbReference type="FunFam" id="1.10.287.130:FF:000008">
    <property type="entry name" value="Two-component sensor histidine kinase"/>
    <property type="match status" value="1"/>
</dbReference>
<keyword evidence="5" id="KW-0597">Phosphoprotein</keyword>
<comment type="catalytic activity">
    <reaction evidence="1">
        <text>ATP + protein L-histidine = ADP + protein N-phospho-L-histidine.</text>
        <dbReference type="EC" id="2.7.13.3"/>
    </reaction>
</comment>
<dbReference type="GO" id="GO:0016036">
    <property type="term" value="P:cellular response to phosphate starvation"/>
    <property type="evidence" value="ECO:0007669"/>
    <property type="project" value="TreeGrafter"/>
</dbReference>
<dbReference type="Gene3D" id="6.10.340.10">
    <property type="match status" value="1"/>
</dbReference>
<dbReference type="PANTHER" id="PTHR45453">
    <property type="entry name" value="PHOSPHATE REGULON SENSOR PROTEIN PHOR"/>
    <property type="match status" value="1"/>
</dbReference>
<dbReference type="Gene3D" id="3.30.565.10">
    <property type="entry name" value="Histidine kinase-like ATPase, C-terminal domain"/>
    <property type="match status" value="1"/>
</dbReference>
<dbReference type="InterPro" id="IPR036097">
    <property type="entry name" value="HisK_dim/P_sf"/>
</dbReference>
<name>A0A2I0QYP9_9BACI</name>
<evidence type="ECO:0000256" key="4">
    <source>
        <dbReference type="ARBA" id="ARBA00022475"/>
    </source>
</evidence>
<evidence type="ECO:0000259" key="15">
    <source>
        <dbReference type="PROSITE" id="PS50885"/>
    </source>
</evidence>
<evidence type="ECO:0000256" key="5">
    <source>
        <dbReference type="ARBA" id="ARBA00022553"/>
    </source>
</evidence>
<feature type="domain" description="PAC" evidence="14">
    <location>
        <begin position="297"/>
        <end position="347"/>
    </location>
</feature>
<evidence type="ECO:0000256" key="1">
    <source>
        <dbReference type="ARBA" id="ARBA00000085"/>
    </source>
</evidence>
<dbReference type="RefSeq" id="WP_101331004.1">
    <property type="nucleotide sequence ID" value="NZ_PJNH01000001.1"/>
</dbReference>
<evidence type="ECO:0000313" key="16">
    <source>
        <dbReference type="EMBL" id="PKR79260.1"/>
    </source>
</evidence>
<dbReference type="GO" id="GO:0005886">
    <property type="term" value="C:plasma membrane"/>
    <property type="evidence" value="ECO:0007669"/>
    <property type="project" value="UniProtKB-SubCell"/>
</dbReference>
<dbReference type="EC" id="2.7.13.3" evidence="3"/>
<protein>
    <recommendedName>
        <fullName evidence="3">histidine kinase</fullName>
        <ecNumber evidence="3">2.7.13.3</ecNumber>
    </recommendedName>
</protein>
<evidence type="ECO:0000256" key="2">
    <source>
        <dbReference type="ARBA" id="ARBA00004651"/>
    </source>
</evidence>
<dbReference type="InterPro" id="IPR003594">
    <property type="entry name" value="HATPase_dom"/>
</dbReference>
<dbReference type="PROSITE" id="PS50113">
    <property type="entry name" value="PAC"/>
    <property type="match status" value="1"/>
</dbReference>
<dbReference type="Proteomes" id="UP000243524">
    <property type="component" value="Unassembled WGS sequence"/>
</dbReference>
<dbReference type="PRINTS" id="PR00344">
    <property type="entry name" value="BCTRLSENSOR"/>
</dbReference>
<keyword evidence="12" id="KW-1133">Transmembrane helix</keyword>
<dbReference type="InterPro" id="IPR035965">
    <property type="entry name" value="PAS-like_dom_sf"/>
</dbReference>
<evidence type="ECO:0000313" key="17">
    <source>
        <dbReference type="Proteomes" id="UP000243524"/>
    </source>
</evidence>
<sequence length="569" mass="65389">MNKLMEKRTLVIYILLSLVFVLALGVVFTQVARFFVVASFENQVEDHATYVADEIISDDMTLNELQQGMAEYSRSFPVNIFYENSQSEEQVHTFAGAELYILQHLREENVNSRTTYGDSLLYPYQMSSEETIVVVQDMRNLSMVNATIWWIIAGVAVVVIIFLWSFGNRVYENYVHPIQKATDTATRLADGDYEARIYDAPYGIASQLSQAVNRLARNLGSITSKYKNQNDRLKTVVNNMDSGLLLINERGITRLTNESFYKHFTNHTETYIGKPYYEVINHQELNSAIQEVIFTEQKKQTSVTLEDGTYFEVYLAPIRNEEENWKGVVIVCHDITDIKQLENVRKDFVANVSHELRTPITSIQGFAETLLDGNTHDQETVENFLTIIERESRRLNQLIQDLLELSTLEKDHFVLNRSEFSFEQLVQEIRIVLSSKIEEKNINFIINETEAPVLYADRDKVYQMMMNLLSNAIHYSNDEGKVICEYRLENNEGIIEVCDEGIGIPREQQGRIFERFYRVDKGRSRHSGGTGLGLSIVKHIVEAHEGSIELSSEMDEGTTITVRLPQTIQ</sequence>
<dbReference type="Pfam" id="PF00989">
    <property type="entry name" value="PAS"/>
    <property type="match status" value="1"/>
</dbReference>
<dbReference type="PROSITE" id="PS50885">
    <property type="entry name" value="HAMP"/>
    <property type="match status" value="1"/>
</dbReference>
<keyword evidence="8 16" id="KW-0418">Kinase</keyword>
<dbReference type="Gene3D" id="1.10.287.130">
    <property type="match status" value="1"/>
</dbReference>
<evidence type="ECO:0000256" key="8">
    <source>
        <dbReference type="ARBA" id="ARBA00022777"/>
    </source>
</evidence>
<feature type="transmembrane region" description="Helical" evidence="12">
    <location>
        <begin position="147"/>
        <end position="166"/>
    </location>
</feature>
<comment type="caution">
    <text evidence="16">The sequence shown here is derived from an EMBL/GenBank/DDBJ whole genome shotgun (WGS) entry which is preliminary data.</text>
</comment>
<keyword evidence="11 12" id="KW-0472">Membrane</keyword>
<dbReference type="NCBIfam" id="NF046044">
    <property type="entry name" value="PnpS"/>
    <property type="match status" value="1"/>
</dbReference>
<dbReference type="AlphaFoldDB" id="A0A2I0QYP9"/>
<dbReference type="GO" id="GO:0000155">
    <property type="term" value="F:phosphorelay sensor kinase activity"/>
    <property type="evidence" value="ECO:0007669"/>
    <property type="project" value="InterPro"/>
</dbReference>
<dbReference type="SUPFAM" id="SSF55874">
    <property type="entry name" value="ATPase domain of HSP90 chaperone/DNA topoisomerase II/histidine kinase"/>
    <property type="match status" value="1"/>
</dbReference>
<keyword evidence="9" id="KW-0067">ATP-binding</keyword>
<evidence type="ECO:0000256" key="7">
    <source>
        <dbReference type="ARBA" id="ARBA00022741"/>
    </source>
</evidence>
<dbReference type="GO" id="GO:0005524">
    <property type="term" value="F:ATP binding"/>
    <property type="evidence" value="ECO:0007669"/>
    <property type="project" value="UniProtKB-KW"/>
</dbReference>
<reference evidence="16 17" key="1">
    <citation type="submission" date="2017-06" db="EMBL/GenBank/DDBJ databases">
        <title>the draft geome sequence of Illustriluteabacillus marina B3227.</title>
        <authorList>
            <person name="He R.-H."/>
            <person name="Du Z.-J."/>
        </authorList>
    </citation>
    <scope>NUCLEOTIDE SEQUENCE [LARGE SCALE GENOMIC DNA]</scope>
    <source>
        <strain evidence="16 17">B3227</strain>
    </source>
</reference>
<dbReference type="InterPro" id="IPR000700">
    <property type="entry name" value="PAS-assoc_C"/>
</dbReference>
<keyword evidence="4" id="KW-1003">Cell membrane</keyword>
<organism evidence="16 17">
    <name type="scientific">Halalkalibacillus sediminis</name>
    <dbReference type="NCBI Taxonomy" id="2018042"/>
    <lineage>
        <taxon>Bacteria</taxon>
        <taxon>Bacillati</taxon>
        <taxon>Bacillota</taxon>
        <taxon>Bacilli</taxon>
        <taxon>Bacillales</taxon>
        <taxon>Bacillaceae</taxon>
        <taxon>Halalkalibacillus</taxon>
    </lineage>
</organism>
<dbReference type="SMART" id="SM00387">
    <property type="entry name" value="HATPase_c"/>
    <property type="match status" value="1"/>
</dbReference>
<keyword evidence="6" id="KW-0808">Transferase</keyword>
<dbReference type="PROSITE" id="PS50109">
    <property type="entry name" value="HIS_KIN"/>
    <property type="match status" value="1"/>
</dbReference>
<evidence type="ECO:0000256" key="3">
    <source>
        <dbReference type="ARBA" id="ARBA00012438"/>
    </source>
</evidence>
<dbReference type="Pfam" id="PF02518">
    <property type="entry name" value="HATPase_c"/>
    <property type="match status" value="1"/>
</dbReference>
<proteinExistence type="predicted"/>
<evidence type="ECO:0000256" key="10">
    <source>
        <dbReference type="ARBA" id="ARBA00023012"/>
    </source>
</evidence>
<dbReference type="InterPro" id="IPR005467">
    <property type="entry name" value="His_kinase_dom"/>
</dbReference>
<evidence type="ECO:0000256" key="9">
    <source>
        <dbReference type="ARBA" id="ARBA00022840"/>
    </source>
</evidence>
<dbReference type="SUPFAM" id="SSF47384">
    <property type="entry name" value="Homodimeric domain of signal transducing histidine kinase"/>
    <property type="match status" value="1"/>
</dbReference>
<dbReference type="GO" id="GO:0004721">
    <property type="term" value="F:phosphoprotein phosphatase activity"/>
    <property type="evidence" value="ECO:0007669"/>
    <property type="project" value="TreeGrafter"/>
</dbReference>
<keyword evidence="7" id="KW-0547">Nucleotide-binding</keyword>
<dbReference type="SUPFAM" id="SSF55785">
    <property type="entry name" value="PYP-like sensor domain (PAS domain)"/>
    <property type="match status" value="1"/>
</dbReference>
<dbReference type="InterPro" id="IPR013767">
    <property type="entry name" value="PAS_fold"/>
</dbReference>
<evidence type="ECO:0000256" key="6">
    <source>
        <dbReference type="ARBA" id="ARBA00022679"/>
    </source>
</evidence>
<dbReference type="InterPro" id="IPR000014">
    <property type="entry name" value="PAS"/>
</dbReference>
<dbReference type="CDD" id="cd00082">
    <property type="entry name" value="HisKA"/>
    <property type="match status" value="1"/>
</dbReference>
<feature type="transmembrane region" description="Helical" evidence="12">
    <location>
        <begin position="12"/>
        <end position="36"/>
    </location>
</feature>
<evidence type="ECO:0000259" key="13">
    <source>
        <dbReference type="PROSITE" id="PS50109"/>
    </source>
</evidence>
<dbReference type="EMBL" id="PJNH01000001">
    <property type="protein sequence ID" value="PKR79260.1"/>
    <property type="molecule type" value="Genomic_DNA"/>
</dbReference>
<feature type="domain" description="Histidine kinase" evidence="13">
    <location>
        <begin position="351"/>
        <end position="568"/>
    </location>
</feature>
<evidence type="ECO:0000259" key="14">
    <source>
        <dbReference type="PROSITE" id="PS50113"/>
    </source>
</evidence>
<dbReference type="SMART" id="SM00388">
    <property type="entry name" value="HisKA"/>
    <property type="match status" value="1"/>
</dbReference>
<feature type="domain" description="HAMP" evidence="15">
    <location>
        <begin position="172"/>
        <end position="224"/>
    </location>
</feature>
<dbReference type="InterPro" id="IPR050351">
    <property type="entry name" value="BphY/WalK/GraS-like"/>
</dbReference>
<comment type="subcellular location">
    <subcellularLocation>
        <location evidence="2">Cell membrane</location>
        <topology evidence="2">Multi-pass membrane protein</topology>
    </subcellularLocation>
</comment>
<dbReference type="CDD" id="cd00075">
    <property type="entry name" value="HATPase"/>
    <property type="match status" value="1"/>
</dbReference>
<evidence type="ECO:0000256" key="12">
    <source>
        <dbReference type="SAM" id="Phobius"/>
    </source>
</evidence>
<dbReference type="PANTHER" id="PTHR45453:SF1">
    <property type="entry name" value="PHOSPHATE REGULON SENSOR PROTEIN PHOR"/>
    <property type="match status" value="1"/>
</dbReference>
<dbReference type="InterPro" id="IPR036890">
    <property type="entry name" value="HATPase_C_sf"/>
</dbReference>
<keyword evidence="12" id="KW-0812">Transmembrane</keyword>
<evidence type="ECO:0000256" key="11">
    <source>
        <dbReference type="ARBA" id="ARBA00023136"/>
    </source>
</evidence>
<dbReference type="OrthoDB" id="9813151at2"/>
<dbReference type="NCBIfam" id="TIGR00229">
    <property type="entry name" value="sensory_box"/>
    <property type="match status" value="1"/>
</dbReference>
<accession>A0A2I0QYP9</accession>
<dbReference type="FunFam" id="3.30.565.10:FF:000006">
    <property type="entry name" value="Sensor histidine kinase WalK"/>
    <property type="match status" value="1"/>
</dbReference>